<protein>
    <recommendedName>
        <fullName evidence="5">RxLR effector protein</fullName>
    </recommendedName>
</protein>
<evidence type="ECO:0000256" key="1">
    <source>
        <dbReference type="ARBA" id="ARBA00004613"/>
    </source>
</evidence>
<dbReference type="OrthoDB" id="145322at2759"/>
<dbReference type="AlphaFoldDB" id="A0A8T1WVD7"/>
<feature type="signal peptide" evidence="5">
    <location>
        <begin position="1"/>
        <end position="22"/>
    </location>
</feature>
<dbReference type="GO" id="GO:0005576">
    <property type="term" value="C:extracellular region"/>
    <property type="evidence" value="ECO:0007669"/>
    <property type="project" value="UniProtKB-SubCell"/>
</dbReference>
<keyword evidence="7" id="KW-1185">Reference proteome</keyword>
<proteinExistence type="inferred from homology"/>
<dbReference type="EMBL" id="JAGDFL010000186">
    <property type="protein sequence ID" value="KAG7395823.1"/>
    <property type="molecule type" value="Genomic_DNA"/>
</dbReference>
<evidence type="ECO:0000256" key="4">
    <source>
        <dbReference type="ARBA" id="ARBA00022729"/>
    </source>
</evidence>
<accession>A0A8T1WVD7</accession>
<comment type="caution">
    <text evidence="6">The sequence shown here is derived from an EMBL/GenBank/DDBJ whole genome shotgun (WGS) entry which is preliminary data.</text>
</comment>
<comment type="domain">
    <text evidence="5">The RxLR-dEER motif acts to carry the protein into the host cell cytoplasm through binding to cell surface phosphatidylinositol-3-phosphate.</text>
</comment>
<dbReference type="Proteomes" id="UP000693981">
    <property type="component" value="Unassembled WGS sequence"/>
</dbReference>
<comment type="function">
    <text evidence="5">Effector that suppresses plant defense responses during pathogen infection.</text>
</comment>
<evidence type="ECO:0000256" key="3">
    <source>
        <dbReference type="ARBA" id="ARBA00022525"/>
    </source>
</evidence>
<comment type="subcellular location">
    <subcellularLocation>
        <location evidence="1 5">Secreted</location>
    </subcellularLocation>
</comment>
<name>A0A8T1WVD7_9STRA</name>
<evidence type="ECO:0000313" key="6">
    <source>
        <dbReference type="EMBL" id="KAG7395823.1"/>
    </source>
</evidence>
<keyword evidence="4 5" id="KW-0732">Signal</keyword>
<evidence type="ECO:0000256" key="5">
    <source>
        <dbReference type="RuleBase" id="RU367124"/>
    </source>
</evidence>
<evidence type="ECO:0000313" key="7">
    <source>
        <dbReference type="Proteomes" id="UP000693981"/>
    </source>
</evidence>
<organism evidence="6 7">
    <name type="scientific">Phytophthora boehmeriae</name>
    <dbReference type="NCBI Taxonomy" id="109152"/>
    <lineage>
        <taxon>Eukaryota</taxon>
        <taxon>Sar</taxon>
        <taxon>Stramenopiles</taxon>
        <taxon>Oomycota</taxon>
        <taxon>Peronosporomycetes</taxon>
        <taxon>Peronosporales</taxon>
        <taxon>Peronosporaceae</taxon>
        <taxon>Phytophthora</taxon>
    </lineage>
</organism>
<reference evidence="6" key="1">
    <citation type="submission" date="2021-02" db="EMBL/GenBank/DDBJ databases">
        <authorList>
            <person name="Palmer J.M."/>
        </authorList>
    </citation>
    <scope>NUCLEOTIDE SEQUENCE</scope>
    <source>
        <strain evidence="6">SCRP23</strain>
    </source>
</reference>
<sequence>MLVSYILLVIAATFLANSGAISEEVMSVDDVKVKVASSNALDATQSEVASHRLLRTHKKLDVEEEERGINKAKMLIDEDHKFYIFRKWYGADLSSMWAYDKLKIARGGKYEAYRTLYNQYAAYRRARNS</sequence>
<evidence type="ECO:0000256" key="2">
    <source>
        <dbReference type="ARBA" id="ARBA00010400"/>
    </source>
</evidence>
<comment type="similarity">
    <text evidence="2 5">Belongs to the RxLR effector family.</text>
</comment>
<keyword evidence="3 5" id="KW-0964">Secreted</keyword>
<dbReference type="Pfam" id="PF16810">
    <property type="entry name" value="RXLR"/>
    <property type="match status" value="1"/>
</dbReference>
<feature type="chain" id="PRO_5035967746" description="RxLR effector protein" evidence="5">
    <location>
        <begin position="23"/>
        <end position="129"/>
    </location>
</feature>
<dbReference type="InterPro" id="IPR031825">
    <property type="entry name" value="RXLR"/>
</dbReference>
<gene>
    <name evidence="6" type="ORF">PHYBOEH_003160</name>
</gene>